<protein>
    <submittedName>
        <fullName evidence="17">Calcium/calmodulin dependent protein kinase kinase 1</fullName>
    </submittedName>
</protein>
<proteinExistence type="inferred from homology"/>
<comment type="catalytic activity">
    <reaction evidence="12">
        <text>L-seryl-[protein] + ATP = O-phospho-L-seryl-[protein] + ADP + H(+)</text>
        <dbReference type="Rhea" id="RHEA:17989"/>
        <dbReference type="Rhea" id="RHEA-COMP:9863"/>
        <dbReference type="Rhea" id="RHEA-COMP:11604"/>
        <dbReference type="ChEBI" id="CHEBI:15378"/>
        <dbReference type="ChEBI" id="CHEBI:29999"/>
        <dbReference type="ChEBI" id="CHEBI:30616"/>
        <dbReference type="ChEBI" id="CHEBI:83421"/>
        <dbReference type="ChEBI" id="CHEBI:456216"/>
        <dbReference type="EC" id="2.7.11.1"/>
    </reaction>
</comment>
<accession>A0A833ZHF2</accession>
<evidence type="ECO:0000256" key="15">
    <source>
        <dbReference type="SAM" id="MobiDB-lite"/>
    </source>
</evidence>
<comment type="catalytic activity">
    <reaction evidence="10">
        <text>L-seryl-[protein] + ATP = O-phospho-L-seryl-[protein] + ADP + H(+)</text>
        <dbReference type="Rhea" id="RHEA:17989"/>
        <dbReference type="Rhea" id="RHEA-COMP:9863"/>
        <dbReference type="Rhea" id="RHEA-COMP:11604"/>
        <dbReference type="ChEBI" id="CHEBI:15378"/>
        <dbReference type="ChEBI" id="CHEBI:29999"/>
        <dbReference type="ChEBI" id="CHEBI:30616"/>
        <dbReference type="ChEBI" id="CHEBI:83421"/>
        <dbReference type="ChEBI" id="CHEBI:456216"/>
        <dbReference type="EC" id="2.7.11.17"/>
    </reaction>
</comment>
<comment type="catalytic activity">
    <reaction evidence="9">
        <text>L-threonyl-[protein] + ATP = O-phospho-L-threonyl-[protein] + ADP + H(+)</text>
        <dbReference type="Rhea" id="RHEA:46608"/>
        <dbReference type="Rhea" id="RHEA-COMP:11060"/>
        <dbReference type="Rhea" id="RHEA-COMP:11605"/>
        <dbReference type="ChEBI" id="CHEBI:15378"/>
        <dbReference type="ChEBI" id="CHEBI:30013"/>
        <dbReference type="ChEBI" id="CHEBI:30616"/>
        <dbReference type="ChEBI" id="CHEBI:61977"/>
        <dbReference type="ChEBI" id="CHEBI:456216"/>
        <dbReference type="EC" id="2.7.11.17"/>
    </reaction>
</comment>
<keyword evidence="3 14" id="KW-0723">Serine/threonine-protein kinase</keyword>
<evidence type="ECO:0000256" key="9">
    <source>
        <dbReference type="ARBA" id="ARBA00047307"/>
    </source>
</evidence>
<keyword evidence="6 17" id="KW-0418">Kinase</keyword>
<dbReference type="InterPro" id="IPR017441">
    <property type="entry name" value="Protein_kinase_ATP_BS"/>
</dbReference>
<keyword evidence="5 13" id="KW-0547">Nucleotide-binding</keyword>
<feature type="region of interest" description="Disordered" evidence="15">
    <location>
        <begin position="408"/>
        <end position="453"/>
    </location>
</feature>
<keyword evidence="4" id="KW-0808">Transferase</keyword>
<dbReference type="FunFam" id="3.30.200.20:FF:000429">
    <property type="entry name" value="Calcium/calmodulin-dependent protein kinase kinase"/>
    <property type="match status" value="1"/>
</dbReference>
<dbReference type="InterPro" id="IPR000719">
    <property type="entry name" value="Prot_kinase_dom"/>
</dbReference>
<dbReference type="InterPro" id="IPR008271">
    <property type="entry name" value="Ser/Thr_kinase_AS"/>
</dbReference>
<keyword evidence="2" id="KW-0963">Cytoplasm</keyword>
<evidence type="ECO:0000256" key="11">
    <source>
        <dbReference type="ARBA" id="ARBA00047899"/>
    </source>
</evidence>
<dbReference type="GO" id="GO:0005524">
    <property type="term" value="F:ATP binding"/>
    <property type="evidence" value="ECO:0007669"/>
    <property type="project" value="UniProtKB-UniRule"/>
</dbReference>
<evidence type="ECO:0000256" key="6">
    <source>
        <dbReference type="ARBA" id="ARBA00022777"/>
    </source>
</evidence>
<evidence type="ECO:0000256" key="2">
    <source>
        <dbReference type="ARBA" id="ARBA00022490"/>
    </source>
</evidence>
<comment type="caution">
    <text evidence="17">The sequence shown here is derived from an EMBL/GenBank/DDBJ whole genome shotgun (WGS) entry which is preliminary data.</text>
</comment>
<evidence type="ECO:0000313" key="17">
    <source>
        <dbReference type="EMBL" id="KAF6092683.1"/>
    </source>
</evidence>
<evidence type="ECO:0000256" key="8">
    <source>
        <dbReference type="ARBA" id="ARBA00022860"/>
    </source>
</evidence>
<dbReference type="InterPro" id="IPR011009">
    <property type="entry name" value="Kinase-like_dom_sf"/>
</dbReference>
<dbReference type="SUPFAM" id="SSF56112">
    <property type="entry name" value="Protein kinase-like (PK-like)"/>
    <property type="match status" value="1"/>
</dbReference>
<dbReference type="PANTHER" id="PTHR24346">
    <property type="entry name" value="MAP/MICROTUBULE AFFINITY-REGULATING KINASE"/>
    <property type="match status" value="1"/>
</dbReference>
<comment type="similarity">
    <text evidence="14">Belongs to the protein kinase superfamily.</text>
</comment>
<reference evidence="17 18" key="1">
    <citation type="journal article" date="2020" name="Nature">
        <title>Six reference-quality genomes reveal evolution of bat adaptations.</title>
        <authorList>
            <person name="Jebb D."/>
            <person name="Huang Z."/>
            <person name="Pippel M."/>
            <person name="Hughes G.M."/>
            <person name="Lavrichenko K."/>
            <person name="Devanna P."/>
            <person name="Winkler S."/>
            <person name="Jermiin L.S."/>
            <person name="Skirmuntt E.C."/>
            <person name="Katzourakis A."/>
            <person name="Burkitt-Gray L."/>
            <person name="Ray D.A."/>
            <person name="Sullivan K.A.M."/>
            <person name="Roscito J.G."/>
            <person name="Kirilenko B.M."/>
            <person name="Davalos L.M."/>
            <person name="Corthals A.P."/>
            <person name="Power M.L."/>
            <person name="Jones G."/>
            <person name="Ransome R.D."/>
            <person name="Dechmann D.K.N."/>
            <person name="Locatelli A.G."/>
            <person name="Puechmaille S.J."/>
            <person name="Fedrigo O."/>
            <person name="Jarvis E.D."/>
            <person name="Hiller M."/>
            <person name="Vernes S.C."/>
            <person name="Myers E.W."/>
            <person name="Teeling E.C."/>
        </authorList>
    </citation>
    <scope>NUCLEOTIDE SEQUENCE [LARGE SCALE GENOMIC DNA]</scope>
    <source>
        <strain evidence="17">Bat1K_MPI-CBG_1</strain>
    </source>
</reference>
<evidence type="ECO:0000256" key="1">
    <source>
        <dbReference type="ARBA" id="ARBA00004496"/>
    </source>
</evidence>
<dbReference type="Gene3D" id="3.30.200.20">
    <property type="entry name" value="Phosphorylase Kinase, domain 1"/>
    <property type="match status" value="1"/>
</dbReference>
<dbReference type="GO" id="GO:0005516">
    <property type="term" value="F:calmodulin binding"/>
    <property type="evidence" value="ECO:0007669"/>
    <property type="project" value="UniProtKB-KW"/>
</dbReference>
<evidence type="ECO:0000256" key="13">
    <source>
        <dbReference type="PROSITE-ProRule" id="PRU10141"/>
    </source>
</evidence>
<dbReference type="GO" id="GO:0035556">
    <property type="term" value="P:intracellular signal transduction"/>
    <property type="evidence" value="ECO:0007669"/>
    <property type="project" value="TreeGrafter"/>
</dbReference>
<feature type="domain" description="Protein kinase" evidence="16">
    <location>
        <begin position="130"/>
        <end position="430"/>
    </location>
</feature>
<feature type="region of interest" description="Disordered" evidence="15">
    <location>
        <begin position="30"/>
        <end position="65"/>
    </location>
</feature>
<dbReference type="Proteomes" id="UP000664940">
    <property type="component" value="Unassembled WGS sequence"/>
</dbReference>
<evidence type="ECO:0000259" key="16">
    <source>
        <dbReference type="PROSITE" id="PS50011"/>
    </source>
</evidence>
<dbReference type="Gene3D" id="1.10.510.10">
    <property type="entry name" value="Transferase(Phosphotransferase) domain 1"/>
    <property type="match status" value="1"/>
</dbReference>
<name>A0A833ZHF2_9CHIR</name>
<evidence type="ECO:0000256" key="12">
    <source>
        <dbReference type="ARBA" id="ARBA00048679"/>
    </source>
</evidence>
<dbReference type="AlphaFoldDB" id="A0A833ZHF2"/>
<evidence type="ECO:0000256" key="5">
    <source>
        <dbReference type="ARBA" id="ARBA00022741"/>
    </source>
</evidence>
<dbReference type="GO" id="GO:0004683">
    <property type="term" value="F:calcium/calmodulin-dependent protein kinase activity"/>
    <property type="evidence" value="ECO:0007669"/>
    <property type="project" value="UniProtKB-EC"/>
</dbReference>
<dbReference type="GO" id="GO:0005634">
    <property type="term" value="C:nucleus"/>
    <property type="evidence" value="ECO:0007669"/>
    <property type="project" value="UniProtKB-ARBA"/>
</dbReference>
<dbReference type="EMBL" id="JABVXQ010000008">
    <property type="protein sequence ID" value="KAF6092683.1"/>
    <property type="molecule type" value="Genomic_DNA"/>
</dbReference>
<dbReference type="Pfam" id="PF00069">
    <property type="entry name" value="Pkinase"/>
    <property type="match status" value="1"/>
</dbReference>
<dbReference type="PROSITE" id="PS00108">
    <property type="entry name" value="PROTEIN_KINASE_ST"/>
    <property type="match status" value="1"/>
</dbReference>
<comment type="catalytic activity">
    <reaction evidence="11">
        <text>L-threonyl-[protein] + ATP = O-phospho-L-threonyl-[protein] + ADP + H(+)</text>
        <dbReference type="Rhea" id="RHEA:46608"/>
        <dbReference type="Rhea" id="RHEA-COMP:11060"/>
        <dbReference type="Rhea" id="RHEA-COMP:11605"/>
        <dbReference type="ChEBI" id="CHEBI:15378"/>
        <dbReference type="ChEBI" id="CHEBI:30013"/>
        <dbReference type="ChEBI" id="CHEBI:30616"/>
        <dbReference type="ChEBI" id="CHEBI:61977"/>
        <dbReference type="ChEBI" id="CHEBI:456216"/>
        <dbReference type="EC" id="2.7.11.1"/>
    </reaction>
</comment>
<dbReference type="PROSITE" id="PS50011">
    <property type="entry name" value="PROTEIN_KINASE_DOM"/>
    <property type="match status" value="1"/>
</dbReference>
<feature type="binding site" evidence="13">
    <location>
        <position position="159"/>
    </location>
    <ligand>
        <name>ATP</name>
        <dbReference type="ChEBI" id="CHEBI:30616"/>
    </ligand>
</feature>
<sequence length="453" mass="49694">MAMEGGPAVCCQDPRAELVERVAAIDVAHLEEADGSPGPARNGVEPPPRARAASMIPGSASRLPVARPGLSTRKFSLQERPAGSCLEARAGPYTTGPSSQISPRAWRRPTIESHHVAISDTEDCVQLNQYKLQSEIGKGAYGVVRLAYNESEDRHYAMKVLSKKKLLKQYGFPRRPPPRGSQAAPGGPGKQLLPLERVYQEIAILKKLDHVNVVKLIEVLDDPAEDNLYLVFDLLRKGPVMEVPCDEPFPEEQARLYLRDIILGLEYLHYQKIIHRDIKPSNLLLGDDGHVKIADFGVSNQFEGNDARLSSTAGTPAFMAPEAISDSGQSFSGKALDVWATGVTLYCFVYGKLHPWVTKNGEEPLPSEEEHCSMVEVTEEEVKNSVKLIPSWTTVILVKSMLRKRSFGNPFEPQARKEERSMSAPGNLLLKDGCGEGVKSPELPGVQEDEAAS</sequence>
<dbReference type="GO" id="GO:0005737">
    <property type="term" value="C:cytoplasm"/>
    <property type="evidence" value="ECO:0007669"/>
    <property type="project" value="UniProtKB-SubCell"/>
</dbReference>
<evidence type="ECO:0000256" key="7">
    <source>
        <dbReference type="ARBA" id="ARBA00022840"/>
    </source>
</evidence>
<comment type="subcellular location">
    <subcellularLocation>
        <location evidence="1">Cytoplasm</location>
    </subcellularLocation>
</comment>
<evidence type="ECO:0000256" key="3">
    <source>
        <dbReference type="ARBA" id="ARBA00022527"/>
    </source>
</evidence>
<evidence type="ECO:0000256" key="14">
    <source>
        <dbReference type="RuleBase" id="RU000304"/>
    </source>
</evidence>
<evidence type="ECO:0000256" key="10">
    <source>
        <dbReference type="ARBA" id="ARBA00047430"/>
    </source>
</evidence>
<evidence type="ECO:0000256" key="4">
    <source>
        <dbReference type="ARBA" id="ARBA00022679"/>
    </source>
</evidence>
<dbReference type="SMART" id="SM00220">
    <property type="entry name" value="S_TKc"/>
    <property type="match status" value="1"/>
</dbReference>
<organism evidence="17 18">
    <name type="scientific">Phyllostomus discolor</name>
    <name type="common">pale spear-nosed bat</name>
    <dbReference type="NCBI Taxonomy" id="89673"/>
    <lineage>
        <taxon>Eukaryota</taxon>
        <taxon>Metazoa</taxon>
        <taxon>Chordata</taxon>
        <taxon>Craniata</taxon>
        <taxon>Vertebrata</taxon>
        <taxon>Euteleostomi</taxon>
        <taxon>Mammalia</taxon>
        <taxon>Eutheria</taxon>
        <taxon>Laurasiatheria</taxon>
        <taxon>Chiroptera</taxon>
        <taxon>Yangochiroptera</taxon>
        <taxon>Phyllostomidae</taxon>
        <taxon>Phyllostominae</taxon>
        <taxon>Phyllostomus</taxon>
    </lineage>
</organism>
<dbReference type="PANTHER" id="PTHR24346:SF111">
    <property type="entry name" value="CALCIUM_CALMODULIN-DEPENDENT PROTEIN KINASE KINASE 1"/>
    <property type="match status" value="1"/>
</dbReference>
<gene>
    <name evidence="17" type="ORF">HJG60_002021</name>
</gene>
<evidence type="ECO:0000313" key="18">
    <source>
        <dbReference type="Proteomes" id="UP000664940"/>
    </source>
</evidence>
<dbReference type="PROSITE" id="PS00107">
    <property type="entry name" value="PROTEIN_KINASE_ATP"/>
    <property type="match status" value="1"/>
</dbReference>
<keyword evidence="7 13" id="KW-0067">ATP-binding</keyword>
<keyword evidence="8" id="KW-0112">Calmodulin-binding</keyword>